<proteinExistence type="predicted"/>
<accession>A0A059ZYA8</accession>
<protein>
    <submittedName>
        <fullName evidence="1">HrgA protein</fullName>
    </submittedName>
</protein>
<dbReference type="RefSeq" id="WP_004871493.1">
    <property type="nucleotide sequence ID" value="NZ_CP005986.1"/>
</dbReference>
<evidence type="ECO:0000313" key="1">
    <source>
        <dbReference type="EMBL" id="AIA54892.1"/>
    </source>
</evidence>
<organism evidence="1 2">
    <name type="scientific">Acidithiobacillus caldus (strain ATCC 51756 / DSM 8584 / KU)</name>
    <dbReference type="NCBI Taxonomy" id="637389"/>
    <lineage>
        <taxon>Bacteria</taxon>
        <taxon>Pseudomonadati</taxon>
        <taxon>Pseudomonadota</taxon>
        <taxon>Acidithiobacillia</taxon>
        <taxon>Acidithiobacillales</taxon>
        <taxon>Acidithiobacillaceae</taxon>
        <taxon>Acidithiobacillus</taxon>
    </lineage>
</organism>
<gene>
    <name evidence="1" type="ORF">Acaty_c1020</name>
</gene>
<name>A0A059ZYA8_ACICK</name>
<reference evidence="1 2" key="1">
    <citation type="journal article" date="2009" name="J. Bacteriol.">
        <title>Draft genome sequence of the extremely acidophilic bacterium Acidithiobacillus caldus ATCC 51756 reveals metabolic versatility in the genus Acidithiobacillus.</title>
        <authorList>
            <person name="Valdes J."/>
            <person name="Quatrini R."/>
            <person name="Hallberg K."/>
            <person name="Dopson M."/>
            <person name="Valenzuela P.D."/>
            <person name="Holmes D.S."/>
        </authorList>
    </citation>
    <scope>NUCLEOTIDE SEQUENCE [LARGE SCALE GENOMIC DNA]</scope>
    <source>
        <strain evidence="2">ATCC 51756 / DSM 8584 / KU</strain>
    </source>
</reference>
<evidence type="ECO:0000313" key="2">
    <source>
        <dbReference type="Proteomes" id="UP000005522"/>
    </source>
</evidence>
<dbReference type="HOGENOM" id="CLU_1567306_0_0_6"/>
<dbReference type="Proteomes" id="UP000005522">
    <property type="component" value="Chromosome"/>
</dbReference>
<dbReference type="AlphaFoldDB" id="A0A059ZYA8"/>
<dbReference type="GeneID" id="92933245"/>
<dbReference type="EMBL" id="CP005986">
    <property type="protein sequence ID" value="AIA54892.1"/>
    <property type="molecule type" value="Genomic_DNA"/>
</dbReference>
<sequence length="170" mass="19647">MELNLAKTVVSYLKAHPDEKFTARQIAEWVFATYPEQCQAKKQSSQYLETDAELVQQIVREISSQLPRLQRKHLELKTTEGRPRKHYYSDRTDSAEVAAVECEDAASMTDASTLNIDECALYSMLSQYLWEEFGVFSKRIEEKRSSNKRGPNGNRWLYPDVVGMEDLSKE</sequence>
<dbReference type="eggNOG" id="COG2958">
    <property type="taxonomic scope" value="Bacteria"/>
</dbReference>
<dbReference type="KEGG" id="acz:Acaty_c1020"/>